<evidence type="ECO:0008006" key="4">
    <source>
        <dbReference type="Google" id="ProtNLM"/>
    </source>
</evidence>
<evidence type="ECO:0000256" key="1">
    <source>
        <dbReference type="SAM" id="Coils"/>
    </source>
</evidence>
<keyword evidence="1" id="KW-0175">Coiled coil</keyword>
<keyword evidence="3" id="KW-1185">Reference proteome</keyword>
<accession>A0ABN9QQM6</accession>
<comment type="caution">
    <text evidence="2">The sequence shown here is derived from an EMBL/GenBank/DDBJ whole genome shotgun (WGS) entry which is preliminary data.</text>
</comment>
<proteinExistence type="predicted"/>
<reference evidence="2" key="1">
    <citation type="submission" date="2023-10" db="EMBL/GenBank/DDBJ databases">
        <authorList>
            <person name="Chen Y."/>
            <person name="Shah S."/>
            <person name="Dougan E. K."/>
            <person name="Thang M."/>
            <person name="Chan C."/>
        </authorList>
    </citation>
    <scope>NUCLEOTIDE SEQUENCE [LARGE SCALE GENOMIC DNA]</scope>
</reference>
<dbReference type="Proteomes" id="UP001189429">
    <property type="component" value="Unassembled WGS sequence"/>
</dbReference>
<name>A0ABN9QQM6_9DINO</name>
<organism evidence="2 3">
    <name type="scientific">Prorocentrum cordatum</name>
    <dbReference type="NCBI Taxonomy" id="2364126"/>
    <lineage>
        <taxon>Eukaryota</taxon>
        <taxon>Sar</taxon>
        <taxon>Alveolata</taxon>
        <taxon>Dinophyceae</taxon>
        <taxon>Prorocentrales</taxon>
        <taxon>Prorocentraceae</taxon>
        <taxon>Prorocentrum</taxon>
    </lineage>
</organism>
<evidence type="ECO:0000313" key="2">
    <source>
        <dbReference type="EMBL" id="CAK0807368.1"/>
    </source>
</evidence>
<feature type="non-terminal residue" evidence="2">
    <location>
        <position position="274"/>
    </location>
</feature>
<gene>
    <name evidence="2" type="ORF">PCOR1329_LOCUS13262</name>
</gene>
<protein>
    <recommendedName>
        <fullName evidence="4">RanBP2-type domain-containing protein</fullName>
    </recommendedName>
</protein>
<feature type="coiled-coil region" evidence="1">
    <location>
        <begin position="169"/>
        <end position="213"/>
    </location>
</feature>
<sequence length="274" mass="28135">MGTRPRGKAVAAAQGGGTVLPGPKAPAWGCSCGEAANWASRLHCRSCGAPAPVSVRQRAVEAAAGPPPLTARPPWAAAPKAKVGAKAGVKAEAAAAGAPWVHGGGKPRRVRFREAEVVEIEEDGEVDQLAAALRLLEGRGVQLEADPGKAAPEAPKSHHAAVQSAMWKVKNAAGKRERAQRNLEAAQGALADAQLAADKAAEAKEAAAKAQLDQGAQDVDRLAQATLGARYAAELKDHFEGEEAVQATQAIELFSKLAASCKARIEAAAKRAAE</sequence>
<dbReference type="EMBL" id="CAUYUJ010003912">
    <property type="protein sequence ID" value="CAK0807368.1"/>
    <property type="molecule type" value="Genomic_DNA"/>
</dbReference>
<evidence type="ECO:0000313" key="3">
    <source>
        <dbReference type="Proteomes" id="UP001189429"/>
    </source>
</evidence>